<name>A0A433TJH8_ELYCH</name>
<evidence type="ECO:0000256" key="1">
    <source>
        <dbReference type="SAM" id="SignalP"/>
    </source>
</evidence>
<proteinExistence type="predicted"/>
<feature type="chain" id="PRO_5019310948" evidence="1">
    <location>
        <begin position="45"/>
        <end position="101"/>
    </location>
</feature>
<evidence type="ECO:0000313" key="3">
    <source>
        <dbReference type="Proteomes" id="UP000271974"/>
    </source>
</evidence>
<evidence type="ECO:0000313" key="2">
    <source>
        <dbReference type="EMBL" id="RUS81686.1"/>
    </source>
</evidence>
<dbReference type="AlphaFoldDB" id="A0A433TJH8"/>
<keyword evidence="1" id="KW-0732">Signal</keyword>
<gene>
    <name evidence="2" type="ORF">EGW08_010548</name>
</gene>
<keyword evidence="3" id="KW-1185">Reference proteome</keyword>
<sequence length="101" mass="11157">MIEWKQTFIKSALKQHRIELNRPSTLRGFNIVLLFCVLLQTVAGDAKGTCVLRISPAPLRLPVWALAMGLARQAGVCLAMFGTSALTLRHSCIWVDLPALQ</sequence>
<dbReference type="EMBL" id="RQTK01000324">
    <property type="protein sequence ID" value="RUS81686.1"/>
    <property type="molecule type" value="Genomic_DNA"/>
</dbReference>
<accession>A0A433TJH8</accession>
<dbReference type="Proteomes" id="UP000271974">
    <property type="component" value="Unassembled WGS sequence"/>
</dbReference>
<reference evidence="2 3" key="1">
    <citation type="submission" date="2019-01" db="EMBL/GenBank/DDBJ databases">
        <title>A draft genome assembly of the solar-powered sea slug Elysia chlorotica.</title>
        <authorList>
            <person name="Cai H."/>
            <person name="Li Q."/>
            <person name="Fang X."/>
            <person name="Li J."/>
            <person name="Curtis N.E."/>
            <person name="Altenburger A."/>
            <person name="Shibata T."/>
            <person name="Feng M."/>
            <person name="Maeda T."/>
            <person name="Schwartz J.A."/>
            <person name="Shigenobu S."/>
            <person name="Lundholm N."/>
            <person name="Nishiyama T."/>
            <person name="Yang H."/>
            <person name="Hasebe M."/>
            <person name="Li S."/>
            <person name="Pierce S.K."/>
            <person name="Wang J."/>
        </authorList>
    </citation>
    <scope>NUCLEOTIDE SEQUENCE [LARGE SCALE GENOMIC DNA]</scope>
    <source>
        <strain evidence="2">EC2010</strain>
        <tissue evidence="2">Whole organism of an adult</tissue>
    </source>
</reference>
<feature type="signal peptide" evidence="1">
    <location>
        <begin position="1"/>
        <end position="44"/>
    </location>
</feature>
<organism evidence="2 3">
    <name type="scientific">Elysia chlorotica</name>
    <name type="common">Eastern emerald elysia</name>
    <name type="synonym">Sea slug</name>
    <dbReference type="NCBI Taxonomy" id="188477"/>
    <lineage>
        <taxon>Eukaryota</taxon>
        <taxon>Metazoa</taxon>
        <taxon>Spiralia</taxon>
        <taxon>Lophotrochozoa</taxon>
        <taxon>Mollusca</taxon>
        <taxon>Gastropoda</taxon>
        <taxon>Heterobranchia</taxon>
        <taxon>Euthyneura</taxon>
        <taxon>Panpulmonata</taxon>
        <taxon>Sacoglossa</taxon>
        <taxon>Placobranchoidea</taxon>
        <taxon>Plakobranchidae</taxon>
        <taxon>Elysia</taxon>
    </lineage>
</organism>
<comment type="caution">
    <text evidence="2">The sequence shown here is derived from an EMBL/GenBank/DDBJ whole genome shotgun (WGS) entry which is preliminary data.</text>
</comment>
<protein>
    <submittedName>
        <fullName evidence="2">Uncharacterized protein</fullName>
    </submittedName>
</protein>